<organism evidence="11 12">
    <name type="scientific">Rhodopila globiformis</name>
    <name type="common">Rhodopseudomonas globiformis</name>
    <dbReference type="NCBI Taxonomy" id="1071"/>
    <lineage>
        <taxon>Bacteria</taxon>
        <taxon>Pseudomonadati</taxon>
        <taxon>Pseudomonadota</taxon>
        <taxon>Alphaproteobacteria</taxon>
        <taxon>Acetobacterales</taxon>
        <taxon>Acetobacteraceae</taxon>
        <taxon>Rhodopila</taxon>
    </lineage>
</organism>
<dbReference type="InterPro" id="IPR027417">
    <property type="entry name" value="P-loop_NTPase"/>
</dbReference>
<feature type="domain" description="ABC transporter" evidence="9">
    <location>
        <begin position="352"/>
        <end position="587"/>
    </location>
</feature>
<keyword evidence="12" id="KW-1185">Reference proteome</keyword>
<evidence type="ECO:0000313" key="12">
    <source>
        <dbReference type="Proteomes" id="UP000239724"/>
    </source>
</evidence>
<dbReference type="SMART" id="SM00382">
    <property type="entry name" value="AAA"/>
    <property type="match status" value="1"/>
</dbReference>
<feature type="domain" description="ABC transmembrane type-1" evidence="10">
    <location>
        <begin position="31"/>
        <end position="313"/>
    </location>
</feature>
<dbReference type="Gene3D" id="1.20.1560.10">
    <property type="entry name" value="ABC transporter type 1, transmembrane domain"/>
    <property type="match status" value="1"/>
</dbReference>
<evidence type="ECO:0000256" key="5">
    <source>
        <dbReference type="ARBA" id="ARBA00022989"/>
    </source>
</evidence>
<protein>
    <submittedName>
        <fullName evidence="11">ABC transporter</fullName>
    </submittedName>
</protein>
<dbReference type="GO" id="GO:0090374">
    <property type="term" value="P:oligopeptide export from mitochondrion"/>
    <property type="evidence" value="ECO:0007669"/>
    <property type="project" value="TreeGrafter"/>
</dbReference>
<dbReference type="GO" id="GO:0015421">
    <property type="term" value="F:ABC-type oligopeptide transporter activity"/>
    <property type="evidence" value="ECO:0007669"/>
    <property type="project" value="TreeGrafter"/>
</dbReference>
<comment type="function">
    <text evidence="7">Part of an ABC transporter complex. Transmembrane domains (TMD) form a pore in the inner membrane and the ATP-binding domain (NBD) is responsible for energy generation.</text>
</comment>
<dbReference type="InterPro" id="IPR039421">
    <property type="entry name" value="Type_1_exporter"/>
</dbReference>
<feature type="transmembrane region" description="Helical" evidence="8">
    <location>
        <begin position="71"/>
        <end position="89"/>
    </location>
</feature>
<dbReference type="SUPFAM" id="SSF90123">
    <property type="entry name" value="ABC transporter transmembrane region"/>
    <property type="match status" value="1"/>
</dbReference>
<dbReference type="GO" id="GO:0005524">
    <property type="term" value="F:ATP binding"/>
    <property type="evidence" value="ECO:0007669"/>
    <property type="project" value="UniProtKB-KW"/>
</dbReference>
<dbReference type="NCBIfam" id="TIGR02204">
    <property type="entry name" value="MsbA_rel"/>
    <property type="match status" value="1"/>
</dbReference>
<evidence type="ECO:0000256" key="1">
    <source>
        <dbReference type="ARBA" id="ARBA00004651"/>
    </source>
</evidence>
<keyword evidence="4" id="KW-0067">ATP-binding</keyword>
<dbReference type="PROSITE" id="PS50929">
    <property type="entry name" value="ABC_TM1F"/>
    <property type="match status" value="1"/>
</dbReference>
<dbReference type="InterPro" id="IPR003439">
    <property type="entry name" value="ABC_transporter-like_ATP-bd"/>
</dbReference>
<evidence type="ECO:0000256" key="4">
    <source>
        <dbReference type="ARBA" id="ARBA00022840"/>
    </source>
</evidence>
<dbReference type="Gene3D" id="3.40.50.300">
    <property type="entry name" value="P-loop containing nucleotide triphosphate hydrolases"/>
    <property type="match status" value="1"/>
</dbReference>
<dbReference type="Pfam" id="PF00005">
    <property type="entry name" value="ABC_tran"/>
    <property type="match status" value="1"/>
</dbReference>
<feature type="transmembrane region" description="Helical" evidence="8">
    <location>
        <begin position="149"/>
        <end position="165"/>
    </location>
</feature>
<dbReference type="GO" id="GO:0016887">
    <property type="term" value="F:ATP hydrolysis activity"/>
    <property type="evidence" value="ECO:0007669"/>
    <property type="project" value="InterPro"/>
</dbReference>
<dbReference type="RefSeq" id="WP_104521019.1">
    <property type="nucleotide sequence ID" value="NZ_NHRY01000231.1"/>
</dbReference>
<dbReference type="InterPro" id="IPR017871">
    <property type="entry name" value="ABC_transporter-like_CS"/>
</dbReference>
<keyword evidence="2 8" id="KW-0812">Transmembrane</keyword>
<evidence type="ECO:0000259" key="10">
    <source>
        <dbReference type="PROSITE" id="PS50929"/>
    </source>
</evidence>
<dbReference type="GO" id="GO:0005886">
    <property type="term" value="C:plasma membrane"/>
    <property type="evidence" value="ECO:0007669"/>
    <property type="project" value="UniProtKB-SubCell"/>
</dbReference>
<sequence length="593" mass="63847">MPTPLPKRRRLRLGPLAVLLPYLRPYRLRTLGALAALLTAAALVLTLGQGLRRLIDVGFATGDTTHLDHAALGLVVIVAALAFATAARFHQVSWLGERIAADLRRDMFDRVIMLSPAFFETARVGDILTRLTADISVLQALIGSAISQWLRNAILLLGAFTMLLVTSAKLAGIVLLVVPLVVVPLVLFGRRERRLSRAAQDRVADIGAYAEETLNALRTVQAFTHEPIDRARFAAEAERSVRAALRRVQTRATQILIVILLGFGAIVFSLWVGGRDVIAGAMSGGDLSAFVFYAVLTATSGAQMSELFGELQRASGAADRLRELLAERPTITAPPRPLRLPARPEGRPGGHVSFEAVTFRYPARPDVSALADFSLSVAPGETVALVGPSGAGKTTVLQLLLRFYDPGRGVIRLDGVDIAQVAPEDLRRRIGIVPQDPVIFSASALENIRYGRPEAIEAEVRAAGKAAHAGFLDLLPEGYDTFLGEKGIRLSGGQRQRIAIARAILRDPAVLLLDEATSALDAESEQAVQQALATLSRDRTTIVIAHRLATVRNADRIVVIDAGRVVATGTHESLIREGGIYARLARLQFSVEA</sequence>
<dbReference type="CDD" id="cd18575">
    <property type="entry name" value="ABC_6TM_bac_exporter_ABCB8_10_like"/>
    <property type="match status" value="1"/>
</dbReference>
<dbReference type="Proteomes" id="UP000239724">
    <property type="component" value="Unassembled WGS sequence"/>
</dbReference>
<dbReference type="InterPro" id="IPR036640">
    <property type="entry name" value="ABC1_TM_sf"/>
</dbReference>
<dbReference type="FunFam" id="3.40.50.300:FF:000218">
    <property type="entry name" value="Multidrug ABC transporter ATP-binding protein"/>
    <property type="match status" value="1"/>
</dbReference>
<dbReference type="PROSITE" id="PS00211">
    <property type="entry name" value="ABC_TRANSPORTER_1"/>
    <property type="match status" value="1"/>
</dbReference>
<feature type="transmembrane region" description="Helical" evidence="8">
    <location>
        <begin position="171"/>
        <end position="188"/>
    </location>
</feature>
<evidence type="ECO:0000256" key="6">
    <source>
        <dbReference type="ARBA" id="ARBA00023136"/>
    </source>
</evidence>
<dbReference type="PROSITE" id="PS50893">
    <property type="entry name" value="ABC_TRANSPORTER_2"/>
    <property type="match status" value="1"/>
</dbReference>
<keyword evidence="3" id="KW-0547">Nucleotide-binding</keyword>
<comment type="subcellular location">
    <subcellularLocation>
        <location evidence="1">Cell membrane</location>
        <topology evidence="1">Multi-pass membrane protein</topology>
    </subcellularLocation>
</comment>
<evidence type="ECO:0000256" key="3">
    <source>
        <dbReference type="ARBA" id="ARBA00022741"/>
    </source>
</evidence>
<dbReference type="AlphaFoldDB" id="A0A2S6N3P4"/>
<proteinExistence type="predicted"/>
<evidence type="ECO:0000259" key="9">
    <source>
        <dbReference type="PROSITE" id="PS50893"/>
    </source>
</evidence>
<keyword evidence="6 8" id="KW-0472">Membrane</keyword>
<feature type="transmembrane region" description="Helical" evidence="8">
    <location>
        <begin position="252"/>
        <end position="271"/>
    </location>
</feature>
<evidence type="ECO:0000256" key="8">
    <source>
        <dbReference type="SAM" id="Phobius"/>
    </source>
</evidence>
<dbReference type="InterPro" id="IPR003593">
    <property type="entry name" value="AAA+_ATPase"/>
</dbReference>
<dbReference type="EMBL" id="NHRY01000231">
    <property type="protein sequence ID" value="PPQ29235.1"/>
    <property type="molecule type" value="Genomic_DNA"/>
</dbReference>
<dbReference type="InterPro" id="IPR011527">
    <property type="entry name" value="ABC1_TM_dom"/>
</dbReference>
<dbReference type="OrthoDB" id="5288404at2"/>
<comment type="caution">
    <text evidence="11">The sequence shown here is derived from an EMBL/GenBank/DDBJ whole genome shotgun (WGS) entry which is preliminary data.</text>
</comment>
<gene>
    <name evidence="11" type="ORF">CCS01_22115</name>
</gene>
<dbReference type="CDD" id="cd03249">
    <property type="entry name" value="ABC_MTABC3_MDL1_MDL2"/>
    <property type="match status" value="1"/>
</dbReference>
<dbReference type="Pfam" id="PF00664">
    <property type="entry name" value="ABC_membrane"/>
    <property type="match status" value="1"/>
</dbReference>
<dbReference type="InterPro" id="IPR011918">
    <property type="entry name" value="ABC_MsbA_ATP-bd"/>
</dbReference>
<name>A0A2S6N3P4_RHOGL</name>
<evidence type="ECO:0000256" key="7">
    <source>
        <dbReference type="ARBA" id="ARBA00024725"/>
    </source>
</evidence>
<reference evidence="11 12" key="1">
    <citation type="journal article" date="2018" name="Arch. Microbiol.">
        <title>New insights into the metabolic potential of the phototrophic purple bacterium Rhodopila globiformis DSM 161(T) from its draft genome sequence and evidence for a vanadium-dependent nitrogenase.</title>
        <authorList>
            <person name="Imhoff J.F."/>
            <person name="Rahn T."/>
            <person name="Kunzel S."/>
            <person name="Neulinger S.C."/>
        </authorList>
    </citation>
    <scope>NUCLEOTIDE SEQUENCE [LARGE SCALE GENOMIC DNA]</scope>
    <source>
        <strain evidence="11 12">DSM 161</strain>
    </source>
</reference>
<keyword evidence="5 8" id="KW-1133">Transmembrane helix</keyword>
<dbReference type="PANTHER" id="PTHR43394:SF1">
    <property type="entry name" value="ATP-BINDING CASSETTE SUB-FAMILY B MEMBER 10, MITOCHONDRIAL"/>
    <property type="match status" value="1"/>
</dbReference>
<dbReference type="SUPFAM" id="SSF52540">
    <property type="entry name" value="P-loop containing nucleoside triphosphate hydrolases"/>
    <property type="match status" value="1"/>
</dbReference>
<feature type="transmembrane region" description="Helical" evidence="8">
    <location>
        <begin position="31"/>
        <end position="51"/>
    </location>
</feature>
<evidence type="ECO:0000313" key="11">
    <source>
        <dbReference type="EMBL" id="PPQ29235.1"/>
    </source>
</evidence>
<evidence type="ECO:0000256" key="2">
    <source>
        <dbReference type="ARBA" id="ARBA00022692"/>
    </source>
</evidence>
<accession>A0A2S6N3P4</accession>
<dbReference type="PANTHER" id="PTHR43394">
    <property type="entry name" value="ATP-DEPENDENT PERMEASE MDL1, MITOCHONDRIAL"/>
    <property type="match status" value="1"/>
</dbReference>